<reference evidence="2" key="1">
    <citation type="submission" date="2016-11" db="EMBL/GenBank/DDBJ databases">
        <title>Dehalogenimonas formicexedens sp. nov., a chlorinated alkane respiring bacterium isolated from contaminated groundwater.</title>
        <authorList>
            <person name="Key T.A."/>
            <person name="Bowman K.S."/>
            <person name="Lee I."/>
            <person name="Chun J."/>
            <person name="Albuquerque L."/>
            <person name="da Costa M.S."/>
            <person name="Rainey F.A."/>
            <person name="Moe W.M."/>
        </authorList>
    </citation>
    <scope>NUCLEOTIDE SEQUENCE [LARGE SCALE GENOMIC DNA]</scope>
    <source>
        <strain evidence="2">NSZ-14</strain>
    </source>
</reference>
<organism evidence="1 2">
    <name type="scientific">Dehalogenimonas formicexedens</name>
    <dbReference type="NCBI Taxonomy" id="1839801"/>
    <lineage>
        <taxon>Bacteria</taxon>
        <taxon>Bacillati</taxon>
        <taxon>Chloroflexota</taxon>
        <taxon>Dehalococcoidia</taxon>
        <taxon>Dehalococcoidales</taxon>
        <taxon>Dehalococcoidaceae</taxon>
        <taxon>Dehalogenimonas</taxon>
    </lineage>
</organism>
<dbReference type="RefSeq" id="WP_076004093.1">
    <property type="nucleotide sequence ID" value="NZ_CP018258.1"/>
</dbReference>
<accession>A0A1P8F7E1</accession>
<dbReference type="KEGG" id="dfo:Dform_01071"/>
<keyword evidence="2" id="KW-1185">Reference proteome</keyword>
<evidence type="ECO:0000313" key="2">
    <source>
        <dbReference type="Proteomes" id="UP000185934"/>
    </source>
</evidence>
<gene>
    <name evidence="1" type="ORF">Dform_01071</name>
</gene>
<dbReference type="STRING" id="1839801.Dform_01071"/>
<dbReference type="AlphaFoldDB" id="A0A1P8F7E1"/>
<name>A0A1P8F7E1_9CHLR</name>
<sequence length="107" mass="12026">MTIEHSKNINTDDDSEELLRCRCQECDTSKKRACNSTRLKELLGNLFDESPGDKFRGLYCRKDDAASVGEEKTGDPVCLCGECELAEGDGRFYCTYCKPSDGQPEER</sequence>
<evidence type="ECO:0000313" key="1">
    <source>
        <dbReference type="EMBL" id="APV44406.1"/>
    </source>
</evidence>
<dbReference type="Proteomes" id="UP000185934">
    <property type="component" value="Chromosome"/>
</dbReference>
<dbReference type="EMBL" id="CP018258">
    <property type="protein sequence ID" value="APV44406.1"/>
    <property type="molecule type" value="Genomic_DNA"/>
</dbReference>
<proteinExistence type="predicted"/>
<protein>
    <submittedName>
        <fullName evidence="1">Uncharacterized protein</fullName>
    </submittedName>
</protein>